<sequence length="208" mass="22510">MTGRVFGQGPSAYDAAASWWSERLSVLKYPEAYSGLCHTALNGHLLSRVVDIGTGGGDLARAAIGACPSIETLHLVDTSARMLEAAQAALRSVDGPDVTVEQTDMELLQPCRSFDIALAGHVIEHASDPVLALRQLAGLVRPGGVLLLVVSRPHICQFPIWLRWRHRWFSETQMRRMTKEAMLGAVDCMPLAAGVPARTSRGYLIAVP</sequence>
<gene>
    <name evidence="5" type="ORF">CLV78_11335</name>
</gene>
<protein>
    <submittedName>
        <fullName evidence="5">Methyltransferase family protein</fullName>
    </submittedName>
</protein>
<dbReference type="PANTHER" id="PTHR43464:SF19">
    <property type="entry name" value="UBIQUINONE BIOSYNTHESIS O-METHYLTRANSFERASE, MITOCHONDRIAL"/>
    <property type="match status" value="1"/>
</dbReference>
<dbReference type="Gene3D" id="3.40.50.150">
    <property type="entry name" value="Vaccinia Virus protein VP39"/>
    <property type="match status" value="1"/>
</dbReference>
<evidence type="ECO:0000256" key="3">
    <source>
        <dbReference type="ARBA" id="ARBA00022691"/>
    </source>
</evidence>
<evidence type="ECO:0000256" key="2">
    <source>
        <dbReference type="ARBA" id="ARBA00022679"/>
    </source>
</evidence>
<dbReference type="SUPFAM" id="SSF53335">
    <property type="entry name" value="S-adenosyl-L-methionine-dependent methyltransferases"/>
    <property type="match status" value="1"/>
</dbReference>
<dbReference type="InterPro" id="IPR029063">
    <property type="entry name" value="SAM-dependent_MTases_sf"/>
</dbReference>
<evidence type="ECO:0000259" key="4">
    <source>
        <dbReference type="Pfam" id="PF08242"/>
    </source>
</evidence>
<name>A0A2T0RGU9_9RHOB</name>
<dbReference type="InterPro" id="IPR013217">
    <property type="entry name" value="Methyltransf_12"/>
</dbReference>
<reference evidence="5 6" key="1">
    <citation type="submission" date="2018-03" db="EMBL/GenBank/DDBJ databases">
        <title>Genomic Encyclopedia of Archaeal and Bacterial Type Strains, Phase II (KMG-II): from individual species to whole genera.</title>
        <authorList>
            <person name="Goeker M."/>
        </authorList>
    </citation>
    <scope>NUCLEOTIDE SEQUENCE [LARGE SCALE GENOMIC DNA]</scope>
    <source>
        <strain evidence="5 6">DSM 29328</strain>
    </source>
</reference>
<dbReference type="EMBL" id="PVTD01000013">
    <property type="protein sequence ID" value="PRY20436.1"/>
    <property type="molecule type" value="Genomic_DNA"/>
</dbReference>
<keyword evidence="2 5" id="KW-0808">Transferase</keyword>
<dbReference type="RefSeq" id="WP_106207715.1">
    <property type="nucleotide sequence ID" value="NZ_PVTD01000013.1"/>
</dbReference>
<dbReference type="PANTHER" id="PTHR43464">
    <property type="entry name" value="METHYLTRANSFERASE"/>
    <property type="match status" value="1"/>
</dbReference>
<evidence type="ECO:0000313" key="5">
    <source>
        <dbReference type="EMBL" id="PRY20436.1"/>
    </source>
</evidence>
<dbReference type="Proteomes" id="UP000239480">
    <property type="component" value="Unassembled WGS sequence"/>
</dbReference>
<keyword evidence="6" id="KW-1185">Reference proteome</keyword>
<dbReference type="GO" id="GO:0032259">
    <property type="term" value="P:methylation"/>
    <property type="evidence" value="ECO:0007669"/>
    <property type="project" value="UniProtKB-KW"/>
</dbReference>
<dbReference type="AlphaFoldDB" id="A0A2T0RGU9"/>
<dbReference type="CDD" id="cd02440">
    <property type="entry name" value="AdoMet_MTases"/>
    <property type="match status" value="1"/>
</dbReference>
<accession>A0A2T0RGU9</accession>
<comment type="caution">
    <text evidence="5">The sequence shown here is derived from an EMBL/GenBank/DDBJ whole genome shotgun (WGS) entry which is preliminary data.</text>
</comment>
<dbReference type="Pfam" id="PF08242">
    <property type="entry name" value="Methyltransf_12"/>
    <property type="match status" value="1"/>
</dbReference>
<dbReference type="GO" id="GO:0008168">
    <property type="term" value="F:methyltransferase activity"/>
    <property type="evidence" value="ECO:0007669"/>
    <property type="project" value="UniProtKB-KW"/>
</dbReference>
<keyword evidence="3" id="KW-0949">S-adenosyl-L-methionine</keyword>
<keyword evidence="1 5" id="KW-0489">Methyltransferase</keyword>
<proteinExistence type="predicted"/>
<organism evidence="5 6">
    <name type="scientific">Aliiruegeria haliotis</name>
    <dbReference type="NCBI Taxonomy" id="1280846"/>
    <lineage>
        <taxon>Bacteria</taxon>
        <taxon>Pseudomonadati</taxon>
        <taxon>Pseudomonadota</taxon>
        <taxon>Alphaproteobacteria</taxon>
        <taxon>Rhodobacterales</taxon>
        <taxon>Roseobacteraceae</taxon>
        <taxon>Aliiruegeria</taxon>
    </lineage>
</organism>
<evidence type="ECO:0000256" key="1">
    <source>
        <dbReference type="ARBA" id="ARBA00022603"/>
    </source>
</evidence>
<feature type="domain" description="Methyltransferase type 12" evidence="4">
    <location>
        <begin position="50"/>
        <end position="146"/>
    </location>
</feature>
<dbReference type="OrthoDB" id="9803855at2"/>
<evidence type="ECO:0000313" key="6">
    <source>
        <dbReference type="Proteomes" id="UP000239480"/>
    </source>
</evidence>